<keyword evidence="3" id="KW-1185">Reference proteome</keyword>
<dbReference type="Proteomes" id="UP000467322">
    <property type="component" value="Unassembled WGS sequence"/>
</dbReference>
<proteinExistence type="predicted"/>
<dbReference type="InterPro" id="IPR012312">
    <property type="entry name" value="Hemerythrin-like"/>
</dbReference>
<protein>
    <submittedName>
        <fullName evidence="2">Hemerythrin domain-containing protein</fullName>
    </submittedName>
</protein>
<name>A0A845M3F5_9RHOB</name>
<dbReference type="CDD" id="cd12108">
    <property type="entry name" value="Hr-like"/>
    <property type="match status" value="1"/>
</dbReference>
<dbReference type="RefSeq" id="WP_161353057.1">
    <property type="nucleotide sequence ID" value="NZ_WTUX01000019.1"/>
</dbReference>
<evidence type="ECO:0000313" key="2">
    <source>
        <dbReference type="EMBL" id="MZR14890.1"/>
    </source>
</evidence>
<gene>
    <name evidence="2" type="ORF">GQE99_17850</name>
</gene>
<dbReference type="EMBL" id="WTUX01000019">
    <property type="protein sequence ID" value="MZR14890.1"/>
    <property type="molecule type" value="Genomic_DNA"/>
</dbReference>
<reference evidence="2 3" key="1">
    <citation type="submission" date="2019-12" db="EMBL/GenBank/DDBJ databases">
        <title>Maritimibacter sp. nov. sp. isolated from sea sand.</title>
        <authorList>
            <person name="Kim J."/>
            <person name="Jeong S.E."/>
            <person name="Jung H.S."/>
            <person name="Jeon C.O."/>
        </authorList>
    </citation>
    <scope>NUCLEOTIDE SEQUENCE [LARGE SCALE GENOMIC DNA]</scope>
    <source>
        <strain evidence="2 3">DP07</strain>
    </source>
</reference>
<accession>A0A845M3F5</accession>
<dbReference type="Pfam" id="PF01814">
    <property type="entry name" value="Hemerythrin"/>
    <property type="match status" value="1"/>
</dbReference>
<feature type="domain" description="Hemerythrin-like" evidence="1">
    <location>
        <begin position="39"/>
        <end position="181"/>
    </location>
</feature>
<organism evidence="2 3">
    <name type="scientific">Maritimibacter harenae</name>
    <dbReference type="NCBI Taxonomy" id="2606218"/>
    <lineage>
        <taxon>Bacteria</taxon>
        <taxon>Pseudomonadati</taxon>
        <taxon>Pseudomonadota</taxon>
        <taxon>Alphaproteobacteria</taxon>
        <taxon>Rhodobacterales</taxon>
        <taxon>Roseobacteraceae</taxon>
        <taxon>Maritimibacter</taxon>
    </lineage>
</organism>
<comment type="caution">
    <text evidence="2">The sequence shown here is derived from an EMBL/GenBank/DDBJ whole genome shotgun (WGS) entry which is preliminary data.</text>
</comment>
<dbReference type="AlphaFoldDB" id="A0A845M3F5"/>
<evidence type="ECO:0000259" key="1">
    <source>
        <dbReference type="Pfam" id="PF01814"/>
    </source>
</evidence>
<dbReference type="Gene3D" id="1.20.120.520">
    <property type="entry name" value="nmb1532 protein domain like"/>
    <property type="match status" value="1"/>
</dbReference>
<sequence>MTDDLSLDARDGLPPEMKVLLETYPRETWEGHPNFQGLTAFWLQMHGKFRAVQTELLQLTQDFLDGKTDPMRYGAATSRYSGFFLEGLHGHHNIEDHHYFPLMVALDDRVARAFDLLDADHHALSHHMNALADATNAVLRPLQNGEDARDPAGKLHGVQSDFQTFLDRHLTDEEDVIVPLILEYGDNFH</sequence>
<evidence type="ECO:0000313" key="3">
    <source>
        <dbReference type="Proteomes" id="UP000467322"/>
    </source>
</evidence>